<accession>A0A849BBG6</accession>
<reference evidence="2" key="2">
    <citation type="submission" date="2022-06" db="EMBL/GenBank/DDBJ databases">
        <title>Complete genome sequence and characterization of Cupriavidus gilardii QJ1 isolated from contaminating cells.</title>
        <authorList>
            <person name="Qi J."/>
        </authorList>
    </citation>
    <scope>NUCLEOTIDE SEQUENCE</scope>
    <source>
        <strain evidence="2">QJ1</strain>
    </source>
</reference>
<evidence type="ECO:0000313" key="1">
    <source>
        <dbReference type="EMBL" id="NNH13141.1"/>
    </source>
</evidence>
<name>A0A849BBG6_9BURK</name>
<dbReference type="Proteomes" id="UP000542973">
    <property type="component" value="Unassembled WGS sequence"/>
</dbReference>
<dbReference type="AlphaFoldDB" id="A0A849BBG6"/>
<protein>
    <submittedName>
        <fullName evidence="1">Uncharacterized protein</fullName>
    </submittedName>
</protein>
<organism evidence="1 3">
    <name type="scientific">Cupriavidus gilardii</name>
    <dbReference type="NCBI Taxonomy" id="82541"/>
    <lineage>
        <taxon>Bacteria</taxon>
        <taxon>Pseudomonadati</taxon>
        <taxon>Pseudomonadota</taxon>
        <taxon>Betaproteobacteria</taxon>
        <taxon>Burkholderiales</taxon>
        <taxon>Burkholderiaceae</taxon>
        <taxon>Cupriavidus</taxon>
    </lineage>
</organism>
<proteinExistence type="predicted"/>
<dbReference type="EMBL" id="JABEMD010000040">
    <property type="protein sequence ID" value="NNH13141.1"/>
    <property type="molecule type" value="Genomic_DNA"/>
</dbReference>
<evidence type="ECO:0000313" key="4">
    <source>
        <dbReference type="Proteomes" id="UP001056648"/>
    </source>
</evidence>
<evidence type="ECO:0000313" key="3">
    <source>
        <dbReference type="Proteomes" id="UP000542973"/>
    </source>
</evidence>
<dbReference type="RefSeq" id="WP_144425977.1">
    <property type="nucleotide sequence ID" value="NZ_BAAAEB010000019.1"/>
</dbReference>
<evidence type="ECO:0000313" key="2">
    <source>
        <dbReference type="EMBL" id="USE78258.1"/>
    </source>
</evidence>
<dbReference type="Proteomes" id="UP001056648">
    <property type="component" value="Chromosome 1"/>
</dbReference>
<dbReference type="EMBL" id="CP098735">
    <property type="protein sequence ID" value="USE78258.1"/>
    <property type="molecule type" value="Genomic_DNA"/>
</dbReference>
<keyword evidence="4" id="KW-1185">Reference proteome</keyword>
<gene>
    <name evidence="1" type="ORF">HLB16_19965</name>
    <name evidence="2" type="ORF">NDR89_04315</name>
</gene>
<sequence>MPKQDYPPLWPPGRHRITLPDFRAVAVERFPRDGRRRELYLRLEAWIKRLQSLGVKATLWLDGSFATEKPGPRDIDCILWNPRVEGEMTQATKELLGPLIDKDHVDSEFGLDFFMEGPWSGDRFQREAYWSGVFGFCHDRITAKGFVEIAL</sequence>
<dbReference type="Pfam" id="PF22014">
    <property type="entry name" value="DUF6932"/>
    <property type="match status" value="1"/>
</dbReference>
<reference evidence="1 3" key="1">
    <citation type="submission" date="2020-05" db="EMBL/GenBank/DDBJ databases">
        <title>MicrobeNet Type strains.</title>
        <authorList>
            <person name="Nicholson A.C."/>
        </authorList>
    </citation>
    <scope>NUCLEOTIDE SEQUENCE [LARGE SCALE GENOMIC DNA]</scope>
    <source>
        <strain evidence="1 3">ATCC 700815</strain>
    </source>
</reference>
<dbReference type="InterPro" id="IPR053860">
    <property type="entry name" value="DUF6932"/>
</dbReference>